<feature type="compositionally biased region" description="Basic and acidic residues" evidence="8">
    <location>
        <begin position="298"/>
        <end position="313"/>
    </location>
</feature>
<dbReference type="InterPro" id="IPR023679">
    <property type="entry name" value="UPF0761_bac"/>
</dbReference>
<dbReference type="NCBIfam" id="TIGR00765">
    <property type="entry name" value="yihY_not_rbn"/>
    <property type="match status" value="1"/>
</dbReference>
<evidence type="ECO:0000256" key="7">
    <source>
        <dbReference type="HAMAP-Rule" id="MF_00672"/>
    </source>
</evidence>
<feature type="transmembrane region" description="Helical" evidence="7">
    <location>
        <begin position="188"/>
        <end position="206"/>
    </location>
</feature>
<keyword evidence="6 7" id="KW-0472">Membrane</keyword>
<keyword evidence="5 7" id="KW-1133">Transmembrane helix</keyword>
<evidence type="ECO:0000313" key="10">
    <source>
        <dbReference type="Proteomes" id="UP000288405"/>
    </source>
</evidence>
<proteinExistence type="inferred from homology"/>
<dbReference type="PIRSF" id="PIRSF035875">
    <property type="entry name" value="RNase_BN"/>
    <property type="match status" value="1"/>
</dbReference>
<evidence type="ECO:0000256" key="3">
    <source>
        <dbReference type="ARBA" id="ARBA00022519"/>
    </source>
</evidence>
<evidence type="ECO:0000256" key="1">
    <source>
        <dbReference type="ARBA" id="ARBA00004651"/>
    </source>
</evidence>
<keyword evidence="4 7" id="KW-0812">Transmembrane</keyword>
<sequence>MSKPKQVWQTVKRHAPGIARTSFDFMRYFLRRCATDRINVMAGHLTYVSLLSLVPLMAVMFAMFAAFPMFADTRAALEGALMENLVPTSGEAIQEYLERFVGNANQMTAIGVVFLFVVAIMLISAIDKAMNQIWRVENKRRMIISLAVYWMVLTMGPILVGTGIGLSSYLLSLAAFADDYVTGVRTTMLTLFPFFTSLMAFMLLYVMVPNKVVKFRHAIWGAGVAALLFEIAKNGFRIYLQYFPSYELIYGAMATIPILIVWIYLSWNIILLGAELSVSISEYMNDPDEPLPPDEEEQAKAQGEDAEEHEAPAKKQPVQEMS</sequence>
<evidence type="ECO:0000256" key="5">
    <source>
        <dbReference type="ARBA" id="ARBA00022989"/>
    </source>
</evidence>
<dbReference type="GO" id="GO:0005886">
    <property type="term" value="C:plasma membrane"/>
    <property type="evidence" value="ECO:0007669"/>
    <property type="project" value="UniProtKB-SubCell"/>
</dbReference>
<dbReference type="PANTHER" id="PTHR30213">
    <property type="entry name" value="INNER MEMBRANE PROTEIN YHJD"/>
    <property type="match status" value="1"/>
</dbReference>
<comment type="caution">
    <text evidence="9">The sequence shown here is derived from an EMBL/GenBank/DDBJ whole genome shotgun (WGS) entry which is preliminary data.</text>
</comment>
<comment type="similarity">
    <text evidence="7">Belongs to the UPF0761 family.</text>
</comment>
<dbReference type="Proteomes" id="UP000288405">
    <property type="component" value="Unassembled WGS sequence"/>
</dbReference>
<dbReference type="PANTHER" id="PTHR30213:SF0">
    <property type="entry name" value="UPF0761 MEMBRANE PROTEIN YIHY"/>
    <property type="match status" value="1"/>
</dbReference>
<name>A0A432WG56_9GAMM</name>
<accession>A0A432WG56</accession>
<organism evidence="9 10">
    <name type="scientific">Aliidiomarina sanyensis</name>
    <dbReference type="NCBI Taxonomy" id="1249555"/>
    <lineage>
        <taxon>Bacteria</taxon>
        <taxon>Pseudomonadati</taxon>
        <taxon>Pseudomonadota</taxon>
        <taxon>Gammaproteobacteria</taxon>
        <taxon>Alteromonadales</taxon>
        <taxon>Idiomarinaceae</taxon>
        <taxon>Aliidiomarina</taxon>
    </lineage>
</organism>
<evidence type="ECO:0000256" key="2">
    <source>
        <dbReference type="ARBA" id="ARBA00022475"/>
    </source>
</evidence>
<evidence type="ECO:0000256" key="8">
    <source>
        <dbReference type="SAM" id="MobiDB-lite"/>
    </source>
</evidence>
<feature type="region of interest" description="Disordered" evidence="8">
    <location>
        <begin position="285"/>
        <end position="322"/>
    </location>
</feature>
<evidence type="ECO:0000313" key="9">
    <source>
        <dbReference type="EMBL" id="RUO32721.1"/>
    </source>
</evidence>
<dbReference type="InterPro" id="IPR017039">
    <property type="entry name" value="Virul_fac_BrkB"/>
</dbReference>
<gene>
    <name evidence="9" type="ORF">CWE11_08070</name>
</gene>
<feature type="transmembrane region" description="Helical" evidence="7">
    <location>
        <begin position="147"/>
        <end position="176"/>
    </location>
</feature>
<dbReference type="NCBIfam" id="NF002457">
    <property type="entry name" value="PRK01637.1"/>
    <property type="match status" value="1"/>
</dbReference>
<feature type="compositionally biased region" description="Acidic residues" evidence="8">
    <location>
        <begin position="285"/>
        <end position="297"/>
    </location>
</feature>
<evidence type="ECO:0000256" key="4">
    <source>
        <dbReference type="ARBA" id="ARBA00022692"/>
    </source>
</evidence>
<dbReference type="RefSeq" id="WP_126777106.1">
    <property type="nucleotide sequence ID" value="NZ_PIPM01000007.1"/>
</dbReference>
<keyword evidence="10" id="KW-1185">Reference proteome</keyword>
<evidence type="ECO:0000256" key="6">
    <source>
        <dbReference type="ARBA" id="ARBA00023136"/>
    </source>
</evidence>
<comment type="subcellular location">
    <subcellularLocation>
        <location evidence="1 7">Cell membrane</location>
        <topology evidence="1 7">Multi-pass membrane protein</topology>
    </subcellularLocation>
</comment>
<dbReference type="Pfam" id="PF03631">
    <property type="entry name" value="Virul_fac_BrkB"/>
    <property type="match status" value="1"/>
</dbReference>
<feature type="transmembrane region" description="Helical" evidence="7">
    <location>
        <begin position="47"/>
        <end position="71"/>
    </location>
</feature>
<dbReference type="AlphaFoldDB" id="A0A432WG56"/>
<protein>
    <recommendedName>
        <fullName evidence="7">UPF0761 membrane protein CWE11_08070</fullName>
    </recommendedName>
</protein>
<reference evidence="9 10" key="1">
    <citation type="journal article" date="2011" name="Front. Microbiol.">
        <title>Genomic signatures of strain selection and enhancement in Bacillus atrophaeus var. globigii, a historical biowarfare simulant.</title>
        <authorList>
            <person name="Gibbons H.S."/>
            <person name="Broomall S.M."/>
            <person name="McNew L.A."/>
            <person name="Daligault H."/>
            <person name="Chapman C."/>
            <person name="Bruce D."/>
            <person name="Karavis M."/>
            <person name="Krepps M."/>
            <person name="McGregor P.A."/>
            <person name="Hong C."/>
            <person name="Park K.H."/>
            <person name="Akmal A."/>
            <person name="Feldman A."/>
            <person name="Lin J.S."/>
            <person name="Chang W.E."/>
            <person name="Higgs B.W."/>
            <person name="Demirev P."/>
            <person name="Lindquist J."/>
            <person name="Liem A."/>
            <person name="Fochler E."/>
            <person name="Read T.D."/>
            <person name="Tapia R."/>
            <person name="Johnson S."/>
            <person name="Bishop-Lilly K.A."/>
            <person name="Detter C."/>
            <person name="Han C."/>
            <person name="Sozhamannan S."/>
            <person name="Rosenzweig C.N."/>
            <person name="Skowronski E.W."/>
        </authorList>
    </citation>
    <scope>NUCLEOTIDE SEQUENCE [LARGE SCALE GENOMIC DNA]</scope>
    <source>
        <strain evidence="9 10">GYP-17</strain>
    </source>
</reference>
<dbReference type="OrthoDB" id="9808671at2"/>
<feature type="transmembrane region" description="Helical" evidence="7">
    <location>
        <begin position="248"/>
        <end position="274"/>
    </location>
</feature>
<feature type="transmembrane region" description="Helical" evidence="7">
    <location>
        <begin position="107"/>
        <end position="126"/>
    </location>
</feature>
<dbReference type="EMBL" id="PIPM01000007">
    <property type="protein sequence ID" value="RUO32721.1"/>
    <property type="molecule type" value="Genomic_DNA"/>
</dbReference>
<keyword evidence="2 7" id="KW-1003">Cell membrane</keyword>
<dbReference type="HAMAP" id="MF_00672">
    <property type="entry name" value="UPF0761"/>
    <property type="match status" value="1"/>
</dbReference>
<keyword evidence="3" id="KW-0997">Cell inner membrane</keyword>
<feature type="transmembrane region" description="Helical" evidence="7">
    <location>
        <begin position="218"/>
        <end position="236"/>
    </location>
</feature>